<reference evidence="3" key="1">
    <citation type="submission" date="2017-09" db="EMBL/GenBank/DDBJ databases">
        <title>Depth-based differentiation of microbial function through sediment-hosted aquifers and enrichment of novel symbionts in the deep terrestrial subsurface.</title>
        <authorList>
            <person name="Probst A.J."/>
            <person name="Ladd B."/>
            <person name="Jarett J.K."/>
            <person name="Geller-Mcgrath D.E."/>
            <person name="Sieber C.M.K."/>
            <person name="Emerson J.B."/>
            <person name="Anantharaman K."/>
            <person name="Thomas B.C."/>
            <person name="Malmstrom R."/>
            <person name="Stieglmeier M."/>
            <person name="Klingl A."/>
            <person name="Woyke T."/>
            <person name="Ryan C.M."/>
            <person name="Banfield J.F."/>
        </authorList>
    </citation>
    <scope>NUCLEOTIDE SEQUENCE [LARGE SCALE GENOMIC DNA]</scope>
</reference>
<protein>
    <recommendedName>
        <fullName evidence="1">RNA polymerase alpha subunit C-terminal domain-containing protein</fullName>
    </recommendedName>
</protein>
<dbReference type="EMBL" id="PEXW01000036">
    <property type="protein sequence ID" value="PIS40749.1"/>
    <property type="molecule type" value="Genomic_DNA"/>
</dbReference>
<dbReference type="Gene3D" id="1.10.150.20">
    <property type="entry name" value="5' to 3' exonuclease, C-terminal subdomain"/>
    <property type="match status" value="1"/>
</dbReference>
<evidence type="ECO:0000313" key="2">
    <source>
        <dbReference type="EMBL" id="PIS40749.1"/>
    </source>
</evidence>
<dbReference type="GO" id="GO:0003677">
    <property type="term" value="F:DNA binding"/>
    <property type="evidence" value="ECO:0007669"/>
    <property type="project" value="InterPro"/>
</dbReference>
<proteinExistence type="predicted"/>
<dbReference type="GO" id="GO:0003899">
    <property type="term" value="F:DNA-directed RNA polymerase activity"/>
    <property type="evidence" value="ECO:0007669"/>
    <property type="project" value="InterPro"/>
</dbReference>
<evidence type="ECO:0000313" key="3">
    <source>
        <dbReference type="Proteomes" id="UP000236845"/>
    </source>
</evidence>
<dbReference type="SUPFAM" id="SSF47789">
    <property type="entry name" value="C-terminal domain of RNA polymerase alpha subunit"/>
    <property type="match status" value="1"/>
</dbReference>
<dbReference type="Proteomes" id="UP000236845">
    <property type="component" value="Unassembled WGS sequence"/>
</dbReference>
<organism evidence="2 3">
    <name type="scientific">Candidatus Kerfeldbacteria bacterium CG08_land_8_20_14_0_20_43_14</name>
    <dbReference type="NCBI Taxonomy" id="2014246"/>
    <lineage>
        <taxon>Bacteria</taxon>
        <taxon>Candidatus Kerfeldiibacteriota</taxon>
    </lineage>
</organism>
<accession>A0A2H0YR48</accession>
<sequence>MSALFYSMLSVRAFNGLIALRSDYQVTIYVGKIKKFIPLNKLVTLSPEHLNRARNFGRKSLEEVQKLLEQFGLSMNMSQEEIKVCFNPPKHSRK</sequence>
<dbReference type="InterPro" id="IPR011260">
    <property type="entry name" value="RNAP_asu_C"/>
</dbReference>
<dbReference type="AlphaFoldDB" id="A0A2H0YR48"/>
<gene>
    <name evidence="2" type="ORF">COT26_01710</name>
</gene>
<name>A0A2H0YR48_9BACT</name>
<feature type="domain" description="RNA polymerase alpha subunit C-terminal" evidence="1">
    <location>
        <begin position="40"/>
        <end position="69"/>
    </location>
</feature>
<comment type="caution">
    <text evidence="2">The sequence shown here is derived from an EMBL/GenBank/DDBJ whole genome shotgun (WGS) entry which is preliminary data.</text>
</comment>
<dbReference type="GO" id="GO:0006351">
    <property type="term" value="P:DNA-templated transcription"/>
    <property type="evidence" value="ECO:0007669"/>
    <property type="project" value="InterPro"/>
</dbReference>
<evidence type="ECO:0000259" key="1">
    <source>
        <dbReference type="Pfam" id="PF03118"/>
    </source>
</evidence>
<dbReference type="Pfam" id="PF03118">
    <property type="entry name" value="RNA_pol_A_CTD"/>
    <property type="match status" value="1"/>
</dbReference>